<dbReference type="InterPro" id="IPR003035">
    <property type="entry name" value="RWP-RK_dom"/>
</dbReference>
<evidence type="ECO:0000256" key="2">
    <source>
        <dbReference type="ARBA" id="ARBA00023015"/>
    </source>
</evidence>
<evidence type="ECO:0000259" key="8">
    <source>
        <dbReference type="PROSITE" id="PS51519"/>
    </source>
</evidence>
<proteinExistence type="predicted"/>
<comment type="caution">
    <text evidence="9">The sequence shown here is derived from an EMBL/GenBank/DDBJ whole genome shotgun (WGS) entry which is preliminary data.</text>
</comment>
<keyword evidence="3" id="KW-0175">Coiled coil</keyword>
<accession>A0AAV5IYE1</accession>
<evidence type="ECO:0000313" key="10">
    <source>
        <dbReference type="Proteomes" id="UP001054252"/>
    </source>
</evidence>
<name>A0AAV5IYE1_9ROSI</name>
<evidence type="ECO:0000256" key="1">
    <source>
        <dbReference type="ARBA" id="ARBA00004049"/>
    </source>
</evidence>
<feature type="region of interest" description="Disordered" evidence="7">
    <location>
        <begin position="45"/>
        <end position="91"/>
    </location>
</feature>
<reference evidence="9 10" key="1">
    <citation type="journal article" date="2021" name="Commun. Biol.">
        <title>The genome of Shorea leprosula (Dipterocarpaceae) highlights the ecological relevance of drought in aseasonal tropical rainforests.</title>
        <authorList>
            <person name="Ng K.K.S."/>
            <person name="Kobayashi M.J."/>
            <person name="Fawcett J.A."/>
            <person name="Hatakeyama M."/>
            <person name="Paape T."/>
            <person name="Ng C.H."/>
            <person name="Ang C.C."/>
            <person name="Tnah L.H."/>
            <person name="Lee C.T."/>
            <person name="Nishiyama T."/>
            <person name="Sese J."/>
            <person name="O'Brien M.J."/>
            <person name="Copetti D."/>
            <person name="Mohd Noor M.I."/>
            <person name="Ong R.C."/>
            <person name="Putra M."/>
            <person name="Sireger I.Z."/>
            <person name="Indrioko S."/>
            <person name="Kosugi Y."/>
            <person name="Izuno A."/>
            <person name="Isagi Y."/>
            <person name="Lee S.L."/>
            <person name="Shimizu K.K."/>
        </authorList>
    </citation>
    <scope>NUCLEOTIDE SEQUENCE [LARGE SCALE GENOMIC DNA]</scope>
    <source>
        <strain evidence="9">214</strain>
    </source>
</reference>
<dbReference type="PANTHER" id="PTHR46373">
    <property type="entry name" value="PROTEIN RKD4"/>
    <property type="match status" value="1"/>
</dbReference>
<dbReference type="AlphaFoldDB" id="A0AAV5IYE1"/>
<evidence type="ECO:0000256" key="4">
    <source>
        <dbReference type="ARBA" id="ARBA00023125"/>
    </source>
</evidence>
<evidence type="ECO:0000313" key="9">
    <source>
        <dbReference type="EMBL" id="GKV03665.1"/>
    </source>
</evidence>
<evidence type="ECO:0000256" key="7">
    <source>
        <dbReference type="SAM" id="MobiDB-lite"/>
    </source>
</evidence>
<keyword evidence="10" id="KW-1185">Reference proteome</keyword>
<comment type="function">
    <text evidence="1">Putative transcription factor.</text>
</comment>
<protein>
    <recommendedName>
        <fullName evidence="8">RWP-RK domain-containing protein</fullName>
    </recommendedName>
</protein>
<gene>
    <name evidence="9" type="ORF">SLEP1_g15931</name>
</gene>
<feature type="compositionally biased region" description="Polar residues" evidence="7">
    <location>
        <begin position="237"/>
        <end position="252"/>
    </location>
</feature>
<dbReference type="EMBL" id="BPVZ01000020">
    <property type="protein sequence ID" value="GKV03665.1"/>
    <property type="molecule type" value="Genomic_DNA"/>
</dbReference>
<dbReference type="Proteomes" id="UP001054252">
    <property type="component" value="Unassembled WGS sequence"/>
</dbReference>
<dbReference type="GO" id="GO:0003700">
    <property type="term" value="F:DNA-binding transcription factor activity"/>
    <property type="evidence" value="ECO:0007669"/>
    <property type="project" value="InterPro"/>
</dbReference>
<keyword evidence="5" id="KW-0804">Transcription</keyword>
<dbReference type="InterPro" id="IPR044607">
    <property type="entry name" value="RKD-like"/>
</dbReference>
<evidence type="ECO:0000256" key="3">
    <source>
        <dbReference type="ARBA" id="ARBA00023054"/>
    </source>
</evidence>
<sequence>MADPQTVLPYHDPFEAQNSEDIFCILDNRNPTLEDLSIQEPFPDPTSIPQQGTGIGSSNDPFENGGIWDVKNDPNTGNSQTGPSEIHVESSHGNQTNYFHAGSSNYEDSILLSEWPPTPIPFGCSCCQVLREIIHTNGNEFTTLEIHGRLGMISHAVLEVQLNMETLSPSYHHQMFDFCKKSLEEVKQFLVQYCLERSQAGFFVISDPFSVFYEALCVGFVWAENQYCEEFNPPPSSNSEELQGNNKAGNDNEQLRVPKTNLSEQRQRTGKITLKEIGNYFHLPIEEAAKKMRLCPTVVKKICRRDGLARWPHRKIKSMERQISYWAGLLSSNDPQESARAQNEILRLQHEIENICQGAVGSR</sequence>
<evidence type="ECO:0000256" key="6">
    <source>
        <dbReference type="ARBA" id="ARBA00023242"/>
    </source>
</evidence>
<organism evidence="9 10">
    <name type="scientific">Rubroshorea leprosula</name>
    <dbReference type="NCBI Taxonomy" id="152421"/>
    <lineage>
        <taxon>Eukaryota</taxon>
        <taxon>Viridiplantae</taxon>
        <taxon>Streptophyta</taxon>
        <taxon>Embryophyta</taxon>
        <taxon>Tracheophyta</taxon>
        <taxon>Spermatophyta</taxon>
        <taxon>Magnoliopsida</taxon>
        <taxon>eudicotyledons</taxon>
        <taxon>Gunneridae</taxon>
        <taxon>Pentapetalae</taxon>
        <taxon>rosids</taxon>
        <taxon>malvids</taxon>
        <taxon>Malvales</taxon>
        <taxon>Dipterocarpaceae</taxon>
        <taxon>Rubroshorea</taxon>
    </lineage>
</organism>
<feature type="compositionally biased region" description="Polar residues" evidence="7">
    <location>
        <begin position="73"/>
        <end position="83"/>
    </location>
</feature>
<evidence type="ECO:0000256" key="5">
    <source>
        <dbReference type="ARBA" id="ARBA00023163"/>
    </source>
</evidence>
<dbReference type="PANTHER" id="PTHR46373:SF5">
    <property type="entry name" value="RWP-RK DOMAIN PROTEIN"/>
    <property type="match status" value="1"/>
</dbReference>
<dbReference type="GO" id="GO:0003677">
    <property type="term" value="F:DNA binding"/>
    <property type="evidence" value="ECO:0007669"/>
    <property type="project" value="UniProtKB-KW"/>
</dbReference>
<feature type="compositionally biased region" description="Polar residues" evidence="7">
    <location>
        <begin position="47"/>
        <end position="61"/>
    </location>
</feature>
<feature type="domain" description="RWP-RK" evidence="8">
    <location>
        <begin position="259"/>
        <end position="339"/>
    </location>
</feature>
<keyword evidence="4" id="KW-0238">DNA-binding</keyword>
<keyword evidence="2" id="KW-0805">Transcription regulation</keyword>
<dbReference type="Pfam" id="PF02042">
    <property type="entry name" value="RWP-RK"/>
    <property type="match status" value="1"/>
</dbReference>
<dbReference type="PROSITE" id="PS51519">
    <property type="entry name" value="RWP_RK"/>
    <property type="match status" value="1"/>
</dbReference>
<feature type="region of interest" description="Disordered" evidence="7">
    <location>
        <begin position="233"/>
        <end position="261"/>
    </location>
</feature>
<keyword evidence="6" id="KW-0539">Nucleus</keyword>